<protein>
    <submittedName>
        <fullName evidence="2">HDL415Cp</fullName>
    </submittedName>
</protein>
<feature type="signal peptide" evidence="1">
    <location>
        <begin position="1"/>
        <end position="22"/>
    </location>
</feature>
<dbReference type="PANTHER" id="PTHR39142:SF1">
    <property type="entry name" value="AEL197CP"/>
    <property type="match status" value="1"/>
</dbReference>
<sequence length="535" mass="59633">MVTAVSWYFIFLLLQFRSFTIATAGNFNGDDEELYMNIHHNQDDFMEPLKNNDMNPVLPPGVSTVLEELIPVRSTIVPGGRHVYEFPVEVIANVSLFYDTLTFISGNICSMPAGSSAQKLRLYYSFDENVLSDLSIAEPADFDEGYVEALAVSPRNATLENPNAFSRVFLVLQLVYKSTGLPVEASEGSVPWVYEICASQNMLAYQWDGKPRLNVIDVDSDSALLTNEHFTAKADNDGNRFHLSSFDLLLYSGEHIEDFNVLSKSVCAISTGPLLTSSKNFIGDAENSTMSSTDLKITKSFTKRNGMLKEQFHITGLNRSSTYVAYLKQYVIDNHNDTSSGGVIFSKKVFSTMANDACSLIFGLNFCSGVSYSVPSSSVIRKDDKASLAKLYDDMALSLYANFSLALQLSTCEGEADAIYSPLRTCADCANSYKNWLCAVTIPRCTTINTSYYTFREKDNGRSDFINEVVQPAADYYEIQPCIEMCHSIVRDCPAEFGFVCPTDGKNKDLLFKSYNIWDDDIEFDTCNLIGDRFI</sequence>
<dbReference type="Pfam" id="PF12929">
    <property type="entry name" value="Mid1"/>
    <property type="match status" value="1"/>
</dbReference>
<dbReference type="InterPro" id="IPR024338">
    <property type="entry name" value="MID1/Yam8"/>
</dbReference>
<dbReference type="PANTHER" id="PTHR39142">
    <property type="entry name" value="MID1P"/>
    <property type="match status" value="1"/>
</dbReference>
<dbReference type="Proteomes" id="UP000243052">
    <property type="component" value="Chromosome iv"/>
</dbReference>
<gene>
    <name evidence="2" type="ORF">AW171_hschr42216</name>
</gene>
<organism evidence="2 3">
    <name type="scientific">Eremothecium sinecaudum</name>
    <dbReference type="NCBI Taxonomy" id="45286"/>
    <lineage>
        <taxon>Eukaryota</taxon>
        <taxon>Fungi</taxon>
        <taxon>Dikarya</taxon>
        <taxon>Ascomycota</taxon>
        <taxon>Saccharomycotina</taxon>
        <taxon>Saccharomycetes</taxon>
        <taxon>Saccharomycetales</taxon>
        <taxon>Saccharomycetaceae</taxon>
        <taxon>Eremothecium</taxon>
    </lineage>
</organism>
<feature type="chain" id="PRO_5007066922" evidence="1">
    <location>
        <begin position="23"/>
        <end position="535"/>
    </location>
</feature>
<evidence type="ECO:0000313" key="2">
    <source>
        <dbReference type="EMBL" id="AMD20329.1"/>
    </source>
</evidence>
<dbReference type="GO" id="GO:0098703">
    <property type="term" value="P:calcium ion import across plasma membrane"/>
    <property type="evidence" value="ECO:0007669"/>
    <property type="project" value="InterPro"/>
</dbReference>
<keyword evidence="1" id="KW-0732">Signal</keyword>
<accession>A0A0X8HRW5</accession>
<evidence type="ECO:0000256" key="1">
    <source>
        <dbReference type="SAM" id="SignalP"/>
    </source>
</evidence>
<reference evidence="2 3" key="1">
    <citation type="submission" date="2016-01" db="EMBL/GenBank/DDBJ databases">
        <title>Genome sequence of the yeast Holleya sinecauda.</title>
        <authorList>
            <person name="Dietrich F.S."/>
        </authorList>
    </citation>
    <scope>NUCLEOTIDE SEQUENCE [LARGE SCALE GENOMIC DNA]</scope>
    <source>
        <strain evidence="2 3">ATCC 58844</strain>
    </source>
</reference>
<dbReference type="GeneID" id="28723570"/>
<dbReference type="EMBL" id="CP014244">
    <property type="protein sequence ID" value="AMD20329.1"/>
    <property type="molecule type" value="Genomic_DNA"/>
</dbReference>
<dbReference type="AlphaFoldDB" id="A0A0X8HRW5"/>
<dbReference type="STRING" id="45286.A0A0X8HRW5"/>
<dbReference type="RefSeq" id="XP_017987325.1">
    <property type="nucleotide sequence ID" value="XM_018132097.1"/>
</dbReference>
<keyword evidence="3" id="KW-1185">Reference proteome</keyword>
<name>A0A0X8HRW5_9SACH</name>
<dbReference type="OrthoDB" id="5405745at2759"/>
<evidence type="ECO:0000313" key="3">
    <source>
        <dbReference type="Proteomes" id="UP000243052"/>
    </source>
</evidence>
<dbReference type="GO" id="GO:0005262">
    <property type="term" value="F:calcium channel activity"/>
    <property type="evidence" value="ECO:0007669"/>
    <property type="project" value="InterPro"/>
</dbReference>
<proteinExistence type="predicted"/>